<organism evidence="9 10">
    <name type="scientific">Protea cynaroides</name>
    <dbReference type="NCBI Taxonomy" id="273540"/>
    <lineage>
        <taxon>Eukaryota</taxon>
        <taxon>Viridiplantae</taxon>
        <taxon>Streptophyta</taxon>
        <taxon>Embryophyta</taxon>
        <taxon>Tracheophyta</taxon>
        <taxon>Spermatophyta</taxon>
        <taxon>Magnoliopsida</taxon>
        <taxon>Proteales</taxon>
        <taxon>Proteaceae</taxon>
        <taxon>Protea</taxon>
    </lineage>
</organism>
<dbReference type="Proteomes" id="UP001141806">
    <property type="component" value="Unassembled WGS sequence"/>
</dbReference>
<keyword evidence="10" id="KW-1185">Reference proteome</keyword>
<dbReference type="NCBIfam" id="TIGR01568">
    <property type="entry name" value="A_thal_3678"/>
    <property type="match status" value="1"/>
</dbReference>
<feature type="region of interest" description="Disordered" evidence="7">
    <location>
        <begin position="1"/>
        <end position="23"/>
    </location>
</feature>
<evidence type="ECO:0000256" key="1">
    <source>
        <dbReference type="ARBA" id="ARBA00004123"/>
    </source>
</evidence>
<keyword evidence="5 6" id="KW-0539">Nucleus</keyword>
<gene>
    <name evidence="9" type="ORF">NE237_031177</name>
</gene>
<sequence>MKWGRKKSTTTTNHSAQSSRSSVFSKVFPVSWISKFKQMGIKSESKHARTKRKTKPMSPSLNSTPRRHPKDSAFSPEVTGRRMSQRRSKALTEIDGDDDYWRLSFGGESSDGKKSRAPLRSVWYDSEDDLEFPPRSSCRSCRSAAMTTRTEQSPNFTNMVSDIRKTRGSPANVKCEIPKDSKVTSRKSRKSGGRIAEKEQFLSHIENQQSSMGLNPIETSQTTVDQNYSSRQSLYVSSDSRKTTASVETTQQIGSDSVKKKAKDLKIEFLSRNEKQGKSAYISGELQRRTKQSCKVRVSSSPRTPSKSEVCKIKALEDMKKAKMKKMKMKERAVEETTSTTGLESFAIEKCSLDPEEDFRDSMVEMISENKIGRMEEFEELLACYLTLNSDEYHDLIIKVFKQVWFELKVLSFSPDLQKDKSP</sequence>
<evidence type="ECO:0000259" key="8">
    <source>
        <dbReference type="PROSITE" id="PS51754"/>
    </source>
</evidence>
<feature type="compositionally biased region" description="Polar residues" evidence="7">
    <location>
        <begin position="145"/>
        <end position="160"/>
    </location>
</feature>
<dbReference type="PROSITE" id="PS51754">
    <property type="entry name" value="OVATE"/>
    <property type="match status" value="1"/>
</dbReference>
<dbReference type="PANTHER" id="PTHR33057:SF82">
    <property type="entry name" value="TRANSCRIPTION REPRESSOR OFP5"/>
    <property type="match status" value="1"/>
</dbReference>
<dbReference type="EMBL" id="JAMYWD010000001">
    <property type="protein sequence ID" value="KAJ4980340.1"/>
    <property type="molecule type" value="Genomic_DNA"/>
</dbReference>
<proteinExistence type="predicted"/>
<evidence type="ECO:0000313" key="9">
    <source>
        <dbReference type="EMBL" id="KAJ4980340.1"/>
    </source>
</evidence>
<evidence type="ECO:0000256" key="5">
    <source>
        <dbReference type="ARBA" id="ARBA00023242"/>
    </source>
</evidence>
<feature type="region of interest" description="Disordered" evidence="7">
    <location>
        <begin position="39"/>
        <end position="93"/>
    </location>
</feature>
<evidence type="ECO:0000313" key="10">
    <source>
        <dbReference type="Proteomes" id="UP001141806"/>
    </source>
</evidence>
<feature type="domain" description="OVATE" evidence="8">
    <location>
        <begin position="348"/>
        <end position="407"/>
    </location>
</feature>
<evidence type="ECO:0000256" key="3">
    <source>
        <dbReference type="ARBA" id="ARBA00023015"/>
    </source>
</evidence>
<keyword evidence="4 6" id="KW-0804">Transcription</keyword>
<dbReference type="InterPro" id="IPR006458">
    <property type="entry name" value="Ovate_C"/>
</dbReference>
<evidence type="ECO:0000256" key="2">
    <source>
        <dbReference type="ARBA" id="ARBA00022491"/>
    </source>
</evidence>
<comment type="subcellular location">
    <subcellularLocation>
        <location evidence="1 6">Nucleus</location>
    </subcellularLocation>
</comment>
<dbReference type="AlphaFoldDB" id="A0A9Q0R2C0"/>
<name>A0A9Q0R2C0_9MAGN</name>
<evidence type="ECO:0000256" key="6">
    <source>
        <dbReference type="RuleBase" id="RU367028"/>
    </source>
</evidence>
<evidence type="ECO:0000256" key="7">
    <source>
        <dbReference type="SAM" id="MobiDB-lite"/>
    </source>
</evidence>
<keyword evidence="3 6" id="KW-0805">Transcription regulation</keyword>
<evidence type="ECO:0000256" key="4">
    <source>
        <dbReference type="ARBA" id="ARBA00023163"/>
    </source>
</evidence>
<dbReference type="GO" id="GO:0045892">
    <property type="term" value="P:negative regulation of DNA-templated transcription"/>
    <property type="evidence" value="ECO:0007669"/>
    <property type="project" value="UniProtKB-UniRule"/>
</dbReference>
<reference evidence="9" key="1">
    <citation type="journal article" date="2023" name="Plant J.">
        <title>The genome of the king protea, Protea cynaroides.</title>
        <authorList>
            <person name="Chang J."/>
            <person name="Duong T.A."/>
            <person name="Schoeman C."/>
            <person name="Ma X."/>
            <person name="Roodt D."/>
            <person name="Barker N."/>
            <person name="Li Z."/>
            <person name="Van de Peer Y."/>
            <person name="Mizrachi E."/>
        </authorList>
    </citation>
    <scope>NUCLEOTIDE SEQUENCE</scope>
    <source>
        <tissue evidence="9">Young leaves</tissue>
    </source>
</reference>
<comment type="caution">
    <text evidence="9">The sequence shown here is derived from an EMBL/GenBank/DDBJ whole genome shotgun (WGS) entry which is preliminary data.</text>
</comment>
<dbReference type="Pfam" id="PF04844">
    <property type="entry name" value="Ovate"/>
    <property type="match status" value="1"/>
</dbReference>
<feature type="region of interest" description="Disordered" evidence="7">
    <location>
        <begin position="207"/>
        <end position="226"/>
    </location>
</feature>
<keyword evidence="2 6" id="KW-0678">Repressor</keyword>
<protein>
    <recommendedName>
        <fullName evidence="6">Transcription repressor</fullName>
    </recommendedName>
    <alternativeName>
        <fullName evidence="6">Ovate family protein</fullName>
    </alternativeName>
</protein>
<comment type="function">
    <text evidence="6">Transcriptional repressor that regulates multiple aspects of plant growth and development.</text>
</comment>
<feature type="compositionally biased region" description="Polar residues" evidence="7">
    <location>
        <begin position="9"/>
        <end position="23"/>
    </location>
</feature>
<dbReference type="PANTHER" id="PTHR33057">
    <property type="entry name" value="TRANSCRIPTION REPRESSOR OFP7-RELATED"/>
    <property type="match status" value="1"/>
</dbReference>
<dbReference type="OrthoDB" id="1928390at2759"/>
<dbReference type="InterPro" id="IPR038933">
    <property type="entry name" value="Ovate"/>
</dbReference>
<feature type="region of interest" description="Disordered" evidence="7">
    <location>
        <begin position="145"/>
        <end position="200"/>
    </location>
</feature>
<accession>A0A9Q0R2C0</accession>
<dbReference type="GO" id="GO:0005634">
    <property type="term" value="C:nucleus"/>
    <property type="evidence" value="ECO:0007669"/>
    <property type="project" value="UniProtKB-SubCell"/>
</dbReference>